<name>A0ABY5G068_9MICO</name>
<sequence>MTDAPPARRRRWPWIVAATVVVLLGVIAAIALPIVLHAPQGSSGQARVPAGEYPTEVTATGDDDRMRTLAVTTDDGALPDLGAVAAGDRLVVTGAGYDGDRGLYVAVCRIPDEINGKPGPCLGGVGSQEVEQFEEGVVQWAPSNWINEAFAWRLFGARSFDDTQSGAFTAYIELPPVTDGVVDCAADPCGLYTRNDHTAAGDRVQDLYLPLRWAD</sequence>
<keyword evidence="3" id="KW-1185">Reference proteome</keyword>
<organism evidence="2 3">
    <name type="scientific">Microcella humidisoli</name>
    <dbReference type="NCBI Taxonomy" id="2963406"/>
    <lineage>
        <taxon>Bacteria</taxon>
        <taxon>Bacillati</taxon>
        <taxon>Actinomycetota</taxon>
        <taxon>Actinomycetes</taxon>
        <taxon>Micrococcales</taxon>
        <taxon>Microbacteriaceae</taxon>
        <taxon>Microcella</taxon>
    </lineage>
</organism>
<dbReference type="Gene3D" id="2.60.40.230">
    <property type="entry name" value="Neocarzinostatin-like"/>
    <property type="match status" value="1"/>
</dbReference>
<dbReference type="InterPro" id="IPR027273">
    <property type="entry name" value="Neocarzinostatin-like"/>
</dbReference>
<keyword evidence="1" id="KW-1133">Transmembrane helix</keyword>
<gene>
    <name evidence="2" type="ORF">NNL39_04400</name>
</gene>
<keyword evidence="1" id="KW-0812">Transmembrane</keyword>
<evidence type="ECO:0000256" key="1">
    <source>
        <dbReference type="SAM" id="Phobius"/>
    </source>
</evidence>
<dbReference type="SUPFAM" id="SSF49319">
    <property type="entry name" value="Actinoxanthin-like"/>
    <property type="match status" value="1"/>
</dbReference>
<protein>
    <submittedName>
        <fullName evidence="2">Uncharacterized protein</fullName>
    </submittedName>
</protein>
<feature type="transmembrane region" description="Helical" evidence="1">
    <location>
        <begin position="12"/>
        <end position="36"/>
    </location>
</feature>
<keyword evidence="1" id="KW-0472">Membrane</keyword>
<dbReference type="EMBL" id="CP101497">
    <property type="protein sequence ID" value="UTT63351.1"/>
    <property type="molecule type" value="Genomic_DNA"/>
</dbReference>
<dbReference type="RefSeq" id="WP_255160483.1">
    <property type="nucleotide sequence ID" value="NZ_CP101497.1"/>
</dbReference>
<accession>A0ABY5G068</accession>
<dbReference type="Proteomes" id="UP001060039">
    <property type="component" value="Chromosome"/>
</dbReference>
<evidence type="ECO:0000313" key="2">
    <source>
        <dbReference type="EMBL" id="UTT63351.1"/>
    </source>
</evidence>
<proteinExistence type="predicted"/>
<reference evidence="2" key="1">
    <citation type="submission" date="2022-07" db="EMBL/GenBank/DDBJ databases">
        <title>Taxonomic analysis of Microcella humidisoli nov. sp., isolated from riverside soil.</title>
        <authorList>
            <person name="Molina K.M."/>
            <person name="Kim S.B."/>
        </authorList>
    </citation>
    <scope>NUCLEOTIDE SEQUENCE</scope>
    <source>
        <strain evidence="2">MMS21-STM10</strain>
    </source>
</reference>
<evidence type="ECO:0000313" key="3">
    <source>
        <dbReference type="Proteomes" id="UP001060039"/>
    </source>
</evidence>